<dbReference type="PANTHER" id="PTHR24256">
    <property type="entry name" value="TRYPTASE-RELATED"/>
    <property type="match status" value="1"/>
</dbReference>
<feature type="domain" description="Peptidase S1" evidence="4">
    <location>
        <begin position="43"/>
        <end position="262"/>
    </location>
</feature>
<organism evidence="5 6">
    <name type="scientific">Phyllotreta striolata</name>
    <name type="common">Striped flea beetle</name>
    <name type="synonym">Crioceris striolata</name>
    <dbReference type="NCBI Taxonomy" id="444603"/>
    <lineage>
        <taxon>Eukaryota</taxon>
        <taxon>Metazoa</taxon>
        <taxon>Ecdysozoa</taxon>
        <taxon>Arthropoda</taxon>
        <taxon>Hexapoda</taxon>
        <taxon>Insecta</taxon>
        <taxon>Pterygota</taxon>
        <taxon>Neoptera</taxon>
        <taxon>Endopterygota</taxon>
        <taxon>Coleoptera</taxon>
        <taxon>Polyphaga</taxon>
        <taxon>Cucujiformia</taxon>
        <taxon>Chrysomeloidea</taxon>
        <taxon>Chrysomelidae</taxon>
        <taxon>Galerucinae</taxon>
        <taxon>Alticini</taxon>
        <taxon>Phyllotreta</taxon>
    </lineage>
</organism>
<dbReference type="GO" id="GO:0006508">
    <property type="term" value="P:proteolysis"/>
    <property type="evidence" value="ECO:0007669"/>
    <property type="project" value="InterPro"/>
</dbReference>
<evidence type="ECO:0000313" key="5">
    <source>
        <dbReference type="EMBL" id="CAG9854818.1"/>
    </source>
</evidence>
<comment type="similarity">
    <text evidence="2">Belongs to the peptidase S1 family. CLIP subfamily.</text>
</comment>
<keyword evidence="3" id="KW-0812">Transmembrane</keyword>
<evidence type="ECO:0000256" key="1">
    <source>
        <dbReference type="ARBA" id="ARBA00023157"/>
    </source>
</evidence>
<dbReference type="SUPFAM" id="SSF50494">
    <property type="entry name" value="Trypsin-like serine proteases"/>
    <property type="match status" value="1"/>
</dbReference>
<dbReference type="GO" id="GO:0004252">
    <property type="term" value="F:serine-type endopeptidase activity"/>
    <property type="evidence" value="ECO:0007669"/>
    <property type="project" value="InterPro"/>
</dbReference>
<evidence type="ECO:0000259" key="4">
    <source>
        <dbReference type="PROSITE" id="PS50240"/>
    </source>
</evidence>
<proteinExistence type="inferred from homology"/>
<accession>A0A9N9THC3</accession>
<sequence>MCNYKWFYGCSSEEFLKMELNLIIVYAITHFAILTPFSASLPMFSGKVKLKEVPYIAAIHENDTFLCSATIVDAEWILAPSGCVRDNKPYLVSTGLNSFKKFATFEQTVAVKNVFFMDSEKEGETIAVVQVDEAFSFNENVSAIPIVNDEDIEVLLENNVELFIGGWGPPNGNKVRNLERAQVKMVDQKLCSSKMIYRFTEALNICFYIKMRDLLYTYYGGPLVVGNHLIAINLRTKNYVGLYSIYTKVHGVFKSFIDTHVLHLTTESSESSIAPSDYSSTITDEADIVTSTLADTRTSTLFTTTTAGTTEAATTIADTSTNALVSENPVDTSSQLLDEASSAASTTPKGVITTANIDSLISGNNAWLEILEWVKLVFSALIKEE</sequence>
<dbReference type="SMART" id="SM00020">
    <property type="entry name" value="Tryp_SPc"/>
    <property type="match status" value="1"/>
</dbReference>
<evidence type="ECO:0000313" key="6">
    <source>
        <dbReference type="Proteomes" id="UP001153712"/>
    </source>
</evidence>
<dbReference type="Proteomes" id="UP001153712">
    <property type="component" value="Chromosome 1"/>
</dbReference>
<dbReference type="Gene3D" id="2.40.10.10">
    <property type="entry name" value="Trypsin-like serine proteases"/>
    <property type="match status" value="2"/>
</dbReference>
<feature type="transmembrane region" description="Helical" evidence="3">
    <location>
        <begin position="20"/>
        <end position="41"/>
    </location>
</feature>
<dbReference type="AlphaFoldDB" id="A0A9N9THC3"/>
<evidence type="ECO:0000256" key="3">
    <source>
        <dbReference type="SAM" id="Phobius"/>
    </source>
</evidence>
<evidence type="ECO:0000256" key="2">
    <source>
        <dbReference type="ARBA" id="ARBA00024195"/>
    </source>
</evidence>
<dbReference type="Pfam" id="PF00089">
    <property type="entry name" value="Trypsin"/>
    <property type="match status" value="1"/>
</dbReference>
<dbReference type="OrthoDB" id="7166756at2759"/>
<dbReference type="EMBL" id="OU900094">
    <property type="protein sequence ID" value="CAG9854818.1"/>
    <property type="molecule type" value="Genomic_DNA"/>
</dbReference>
<keyword evidence="3" id="KW-0472">Membrane</keyword>
<dbReference type="InterPro" id="IPR009003">
    <property type="entry name" value="Peptidase_S1_PA"/>
</dbReference>
<gene>
    <name evidence="5" type="ORF">PHYEVI_LOCUS1278</name>
</gene>
<protein>
    <recommendedName>
        <fullName evidence="4">Peptidase S1 domain-containing protein</fullName>
    </recommendedName>
</protein>
<name>A0A9N9THC3_PHYSR</name>
<keyword evidence="3" id="KW-1133">Transmembrane helix</keyword>
<dbReference type="InterPro" id="IPR043504">
    <property type="entry name" value="Peptidase_S1_PA_chymotrypsin"/>
</dbReference>
<keyword evidence="1" id="KW-1015">Disulfide bond</keyword>
<reference evidence="5" key="1">
    <citation type="submission" date="2022-01" db="EMBL/GenBank/DDBJ databases">
        <authorList>
            <person name="King R."/>
        </authorList>
    </citation>
    <scope>NUCLEOTIDE SEQUENCE</scope>
</reference>
<dbReference type="PROSITE" id="PS50240">
    <property type="entry name" value="TRYPSIN_DOM"/>
    <property type="match status" value="1"/>
</dbReference>
<dbReference type="InterPro" id="IPR001254">
    <property type="entry name" value="Trypsin_dom"/>
</dbReference>
<dbReference type="InterPro" id="IPR051487">
    <property type="entry name" value="Ser/Thr_Proteases_Immune/Dev"/>
</dbReference>
<keyword evidence="6" id="KW-1185">Reference proteome</keyword>